<name>A0ABM3C6F7_DROKI</name>
<dbReference type="GeneID" id="108077444"/>
<keyword evidence="1" id="KW-1185">Reference proteome</keyword>
<evidence type="ECO:0000313" key="1">
    <source>
        <dbReference type="Proteomes" id="UP001652661"/>
    </source>
</evidence>
<sequence>MAESLENLSQCFLPQLVDQIFENHQKHVSGSQTKEEERGQLFYDLSRLLGEELVERSLHLLDSYSFVYYRAGGHRNLCVVELCKGTEVFRLLPRINYCKCDFFQSHVLQLPRGILYHDIPSCQQRYLEDWSEESRASYTCPHILSLRFHQLLKPSTEQVIKPDQLRQLYDEIFRD</sequence>
<dbReference type="Proteomes" id="UP001652661">
    <property type="component" value="Chromosome 2L"/>
</dbReference>
<organism evidence="1 2">
    <name type="scientific">Drosophila kikkawai</name>
    <name type="common">Fruit fly</name>
    <dbReference type="NCBI Taxonomy" id="30033"/>
    <lineage>
        <taxon>Eukaryota</taxon>
        <taxon>Metazoa</taxon>
        <taxon>Ecdysozoa</taxon>
        <taxon>Arthropoda</taxon>
        <taxon>Hexapoda</taxon>
        <taxon>Insecta</taxon>
        <taxon>Pterygota</taxon>
        <taxon>Neoptera</taxon>
        <taxon>Endopterygota</taxon>
        <taxon>Diptera</taxon>
        <taxon>Brachycera</taxon>
        <taxon>Muscomorpha</taxon>
        <taxon>Ephydroidea</taxon>
        <taxon>Drosophilidae</taxon>
        <taxon>Drosophila</taxon>
        <taxon>Sophophora</taxon>
    </lineage>
</organism>
<protein>
    <submittedName>
        <fullName evidence="2">Uncharacterized protein Sws1</fullName>
    </submittedName>
</protein>
<reference evidence="2" key="2">
    <citation type="submission" date="2025-08" db="UniProtKB">
        <authorList>
            <consortium name="RefSeq"/>
        </authorList>
    </citation>
    <scope>IDENTIFICATION</scope>
    <source>
        <strain evidence="2">14028-0561.14</strain>
        <tissue evidence="2">Whole fly</tissue>
    </source>
</reference>
<proteinExistence type="predicted"/>
<evidence type="ECO:0000313" key="2">
    <source>
        <dbReference type="RefSeq" id="XP_041631892.1"/>
    </source>
</evidence>
<gene>
    <name evidence="2" type="primary">Sws1</name>
</gene>
<reference evidence="1" key="1">
    <citation type="submission" date="2025-05" db="UniProtKB">
        <authorList>
            <consortium name="RefSeq"/>
        </authorList>
    </citation>
    <scope>NUCLEOTIDE SEQUENCE [LARGE SCALE GENOMIC DNA]</scope>
    <source>
        <strain evidence="1">14028-0561.14</strain>
    </source>
</reference>
<dbReference type="RefSeq" id="XP_041631892.1">
    <property type="nucleotide sequence ID" value="XM_041775958.2"/>
</dbReference>
<accession>A0ABM3C6F7</accession>